<reference evidence="1" key="1">
    <citation type="submission" date="2006-06" db="EMBL/GenBank/DDBJ databases">
        <title>Complete sequence of Trichodesmium erythraeum IMS101.</title>
        <authorList>
            <consortium name="US DOE Joint Genome Institute"/>
            <person name="Copeland A."/>
            <person name="Lucas S."/>
            <person name="Lapidus A."/>
            <person name="Barry K."/>
            <person name="Detter J.C."/>
            <person name="Glavina del Rio T."/>
            <person name="Hammon N."/>
            <person name="Israni S."/>
            <person name="Dalin E."/>
            <person name="Tice H."/>
            <person name="Pitluck S."/>
            <person name="Kiss H."/>
            <person name="Munk A.C."/>
            <person name="Brettin T."/>
            <person name="Bruce D."/>
            <person name="Han C."/>
            <person name="Tapia R."/>
            <person name="Gilna P."/>
            <person name="Schmutz J."/>
            <person name="Larimer F."/>
            <person name="Land M."/>
            <person name="Hauser L."/>
            <person name="Kyrpides N."/>
            <person name="Kim E."/>
            <person name="Richardson P."/>
        </authorList>
    </citation>
    <scope>NUCLEOTIDE SEQUENCE [LARGE SCALE GENOMIC DNA]</scope>
    <source>
        <strain evidence="1">IMS101</strain>
    </source>
</reference>
<dbReference type="OrthoDB" id="9761899at2"/>
<name>Q112V4_TRIEI</name>
<protein>
    <recommendedName>
        <fullName evidence="2">Ferredoxin-like</fullName>
    </recommendedName>
</protein>
<accession>Q112V4</accession>
<dbReference type="CDD" id="cd02980">
    <property type="entry name" value="TRX_Fd_family"/>
    <property type="match status" value="1"/>
</dbReference>
<dbReference type="Gene3D" id="3.40.30.10">
    <property type="entry name" value="Glutaredoxin"/>
    <property type="match status" value="1"/>
</dbReference>
<dbReference type="KEGG" id="ter:Tery_2241"/>
<organism evidence="1">
    <name type="scientific">Trichodesmium erythraeum (strain IMS101)</name>
    <dbReference type="NCBI Taxonomy" id="203124"/>
    <lineage>
        <taxon>Bacteria</taxon>
        <taxon>Bacillati</taxon>
        <taxon>Cyanobacteriota</taxon>
        <taxon>Cyanophyceae</taxon>
        <taxon>Oscillatoriophycideae</taxon>
        <taxon>Oscillatoriales</taxon>
        <taxon>Microcoleaceae</taxon>
        <taxon>Trichodesmium</taxon>
    </lineage>
</organism>
<dbReference type="Pfam" id="PF01257">
    <property type="entry name" value="2Fe-2S_thioredx"/>
    <property type="match status" value="1"/>
</dbReference>
<dbReference type="RefSeq" id="WP_011611838.1">
    <property type="nucleotide sequence ID" value="NC_008312.1"/>
</dbReference>
<evidence type="ECO:0008006" key="2">
    <source>
        <dbReference type="Google" id="ProtNLM"/>
    </source>
</evidence>
<dbReference type="eggNOG" id="COG3411">
    <property type="taxonomic scope" value="Bacteria"/>
</dbReference>
<evidence type="ECO:0000313" key="1">
    <source>
        <dbReference type="EMBL" id="ABG51470.1"/>
    </source>
</evidence>
<dbReference type="AlphaFoldDB" id="Q112V4"/>
<proteinExistence type="predicted"/>
<dbReference type="EMBL" id="CP000393">
    <property type="protein sequence ID" value="ABG51470.1"/>
    <property type="molecule type" value="Genomic_DNA"/>
</dbReference>
<gene>
    <name evidence="1" type="ordered locus">Tery_2241</name>
</gene>
<sequence length="109" mass="12598">MLTHKGQKQKINSGDRYVFVCQNHSCLRQNSQEVLKAFKAETENLVGVYIESSSCLGQCSISPTVRIIPDEIWYYRVQPEHVPLIVTQHFVGNKPVDDLLNPRIHPRFY</sequence>
<dbReference type="HOGENOM" id="CLU_126515_2_0_3"/>
<dbReference type="SUPFAM" id="SSF52833">
    <property type="entry name" value="Thioredoxin-like"/>
    <property type="match status" value="1"/>
</dbReference>
<dbReference type="STRING" id="203124.Tery_2241"/>
<dbReference type="InterPro" id="IPR036249">
    <property type="entry name" value="Thioredoxin-like_sf"/>
</dbReference>